<dbReference type="InterPro" id="IPR051321">
    <property type="entry name" value="PHA/PHB_synthase"/>
</dbReference>
<dbReference type="PANTHER" id="PTHR36837">
    <property type="entry name" value="POLY(3-HYDROXYALKANOATE) POLYMERASE SUBUNIT PHAC"/>
    <property type="match status" value="1"/>
</dbReference>
<dbReference type="GO" id="GO:0042619">
    <property type="term" value="P:poly-hydroxybutyrate biosynthetic process"/>
    <property type="evidence" value="ECO:0007669"/>
    <property type="project" value="InterPro"/>
</dbReference>
<evidence type="ECO:0000256" key="2">
    <source>
        <dbReference type="ARBA" id="ARBA00022490"/>
    </source>
</evidence>
<dbReference type="Pfam" id="PF07167">
    <property type="entry name" value="PhaC_N"/>
    <property type="match status" value="1"/>
</dbReference>
<dbReference type="InterPro" id="IPR029058">
    <property type="entry name" value="AB_hydrolase_fold"/>
</dbReference>
<name>A0A158FSP6_9BURK</name>
<dbReference type="InterPro" id="IPR010941">
    <property type="entry name" value="PhaC_N"/>
</dbReference>
<accession>A0A158FSP6</accession>
<evidence type="ECO:0000256" key="4">
    <source>
        <dbReference type="ARBA" id="ARBA00023315"/>
    </source>
</evidence>
<keyword evidence="4" id="KW-0012">Acyltransferase</keyword>
<evidence type="ECO:0000313" key="7">
    <source>
        <dbReference type="Proteomes" id="UP000054683"/>
    </source>
</evidence>
<reference evidence="6 7" key="1">
    <citation type="submission" date="2016-01" db="EMBL/GenBank/DDBJ databases">
        <authorList>
            <person name="Oliw E.H."/>
        </authorList>
    </citation>
    <scope>NUCLEOTIDE SEQUENCE [LARGE SCALE GENOMIC DNA]</scope>
    <source>
        <strain evidence="6">LMG 27134</strain>
    </source>
</reference>
<dbReference type="SUPFAM" id="SSF53474">
    <property type="entry name" value="alpha/beta-Hydrolases"/>
    <property type="match status" value="1"/>
</dbReference>
<dbReference type="Proteomes" id="UP000054683">
    <property type="component" value="Unassembled WGS sequence"/>
</dbReference>
<dbReference type="InterPro" id="IPR010963">
    <property type="entry name" value="PHA_synth_I"/>
</dbReference>
<dbReference type="Gene3D" id="3.40.50.1820">
    <property type="entry name" value="alpha/beta hydrolase"/>
    <property type="match status" value="1"/>
</dbReference>
<keyword evidence="3" id="KW-0808">Transferase</keyword>
<keyword evidence="2" id="KW-0963">Cytoplasm</keyword>
<organism evidence="6 7">
    <name type="scientific">Caballeronia udeis</name>
    <dbReference type="NCBI Taxonomy" id="1232866"/>
    <lineage>
        <taxon>Bacteria</taxon>
        <taxon>Pseudomonadati</taxon>
        <taxon>Pseudomonadota</taxon>
        <taxon>Betaproteobacteria</taxon>
        <taxon>Burkholderiales</taxon>
        <taxon>Burkholderiaceae</taxon>
        <taxon>Caballeronia</taxon>
    </lineage>
</organism>
<proteinExistence type="predicted"/>
<feature type="domain" description="Poly-beta-hydroxybutyrate polymerase N-terminal" evidence="5">
    <location>
        <begin position="141"/>
        <end position="307"/>
    </location>
</feature>
<dbReference type="PANTHER" id="PTHR36837:SF5">
    <property type="entry name" value="POLY-3-HYDROXYBUTYRATE SYNTHASE"/>
    <property type="match status" value="1"/>
</dbReference>
<evidence type="ECO:0000313" key="6">
    <source>
        <dbReference type="EMBL" id="SAL22825.1"/>
    </source>
</evidence>
<protein>
    <submittedName>
        <fullName evidence="6">Poly(R)-hydroxyalkanoic acid synthase, class I</fullName>
    </submittedName>
</protein>
<comment type="subcellular location">
    <subcellularLocation>
        <location evidence="1">Cytoplasm</location>
    </subcellularLocation>
</comment>
<evidence type="ECO:0000256" key="3">
    <source>
        <dbReference type="ARBA" id="ARBA00022679"/>
    </source>
</evidence>
<gene>
    <name evidence="6" type="ORF">AWB69_01566</name>
</gene>
<dbReference type="NCBIfam" id="TIGR01838">
    <property type="entry name" value="PHA_synth_I"/>
    <property type="match status" value="1"/>
</dbReference>
<dbReference type="AlphaFoldDB" id="A0A158FSP6"/>
<sequence>MSGASGIPFGMPATDPAAVQKMFEQWLNTWRAVADPAQWQKLAAQANPGQTESPGSASANPFAALAGFPGFPGFPGSHAGSGGLGGIGSGPLPFAMPAMPKIPTAAIAPERLQELQSSFSREAMELIKQASAQSIDLATLKDRRFSGAAWQSAPGFAFAAAWYVLNARYLQELAEAVEGDHKTRERIRFAVQQWAAAASPSNYIALNPDAQKALIESRGESLQKGMMNLLADMQRGKIQQSDESGFVVGKNIATTQGSVVFENDLLQLIQYTPRTATVRERPLLIVPPCINKFYILDLQPEGSLVAHALDAGHQVFMISWRNADASIAHKTWDDYIDEGVLTSIDVVKQIGGREQINTLGFCIGGTLLATALAVLAARGEHPAASMTLLTAMLDFSDTGVLDVFIDEQHVQMREQTIGGKDGKAPALMRGVEFANTFSYLRPNDLVWNYVVDNYLKGRTPQAFDLLYWNSDSTNLPGPMFVWYLRNTYLENRLRNPGDVTTCGEKVDLSLIDVPTFLYGSREDHIVPWTAAYASAPLLTGPQTFVLGASGHIAGVINPPSKNKRNFWLLDNADKALPEDPDTWFEGATEHPGSWWPTWTQWLDGYGGKKVKPKANLGSDDYPVIEPAPGRYVLQRDQ</sequence>
<dbReference type="GO" id="GO:0005737">
    <property type="term" value="C:cytoplasm"/>
    <property type="evidence" value="ECO:0007669"/>
    <property type="project" value="UniProtKB-SubCell"/>
</dbReference>
<dbReference type="EMBL" id="FCOK02000007">
    <property type="protein sequence ID" value="SAL22825.1"/>
    <property type="molecule type" value="Genomic_DNA"/>
</dbReference>
<dbReference type="GO" id="GO:0016746">
    <property type="term" value="F:acyltransferase activity"/>
    <property type="evidence" value="ECO:0007669"/>
    <property type="project" value="UniProtKB-KW"/>
</dbReference>
<evidence type="ECO:0000259" key="5">
    <source>
        <dbReference type="Pfam" id="PF07167"/>
    </source>
</evidence>
<evidence type="ECO:0000256" key="1">
    <source>
        <dbReference type="ARBA" id="ARBA00004496"/>
    </source>
</evidence>